<sequence>MKEAPLDIMLEIFTHLHPKDLLNLARTSKDLRSVLLSKTSAQVWRAVLRNARLPPLPKDLSEPEYASLAFDTWCNVCGGGNCETISWQCRIRCHKTCAAKRLYPFDKLKKLPTWSEGIEEMVDLGFFAIIPRVMISVHEKDIFRGRHFGPLGWIWISYYTPYIIEQFRLEFLEVKDDAERLAQWKGKKAEEYVELSSYEIVWRKWSQRRLSVGQRKTVTGDLREERINEILKKLVALGWNEHNLERTFQLIQHPLVNQSKRLTDEGAVARSNLDSAVSLISL</sequence>
<proteinExistence type="predicted"/>
<feature type="domain" description="F-box" evidence="1">
    <location>
        <begin position="1"/>
        <end position="47"/>
    </location>
</feature>
<evidence type="ECO:0000313" key="2">
    <source>
        <dbReference type="EMBL" id="KAK7045391.1"/>
    </source>
</evidence>
<dbReference type="Gene3D" id="1.20.1280.50">
    <property type="match status" value="1"/>
</dbReference>
<keyword evidence="3" id="KW-1185">Reference proteome</keyword>
<dbReference type="CDD" id="cd09917">
    <property type="entry name" value="F-box_SF"/>
    <property type="match status" value="1"/>
</dbReference>
<comment type="caution">
    <text evidence="2">The sequence shown here is derived from an EMBL/GenBank/DDBJ whole genome shotgun (WGS) entry which is preliminary data.</text>
</comment>
<dbReference type="PROSITE" id="PS50181">
    <property type="entry name" value="FBOX"/>
    <property type="match status" value="1"/>
</dbReference>
<dbReference type="EMBL" id="JAYKXP010000025">
    <property type="protein sequence ID" value="KAK7045391.1"/>
    <property type="molecule type" value="Genomic_DNA"/>
</dbReference>
<dbReference type="SUPFAM" id="SSF81383">
    <property type="entry name" value="F-box domain"/>
    <property type="match status" value="1"/>
</dbReference>
<reference evidence="2 3" key="1">
    <citation type="submission" date="2024-01" db="EMBL/GenBank/DDBJ databases">
        <title>A draft genome for a cacao thread blight-causing isolate of Paramarasmius palmivorus.</title>
        <authorList>
            <person name="Baruah I.K."/>
            <person name="Bukari Y."/>
            <person name="Amoako-Attah I."/>
            <person name="Meinhardt L.W."/>
            <person name="Bailey B.A."/>
            <person name="Cohen S.P."/>
        </authorList>
    </citation>
    <scope>NUCLEOTIDE SEQUENCE [LARGE SCALE GENOMIC DNA]</scope>
    <source>
        <strain evidence="2 3">GH-12</strain>
    </source>
</reference>
<organism evidence="2 3">
    <name type="scientific">Paramarasmius palmivorus</name>
    <dbReference type="NCBI Taxonomy" id="297713"/>
    <lineage>
        <taxon>Eukaryota</taxon>
        <taxon>Fungi</taxon>
        <taxon>Dikarya</taxon>
        <taxon>Basidiomycota</taxon>
        <taxon>Agaricomycotina</taxon>
        <taxon>Agaricomycetes</taxon>
        <taxon>Agaricomycetidae</taxon>
        <taxon>Agaricales</taxon>
        <taxon>Marasmiineae</taxon>
        <taxon>Marasmiaceae</taxon>
        <taxon>Paramarasmius</taxon>
    </lineage>
</organism>
<accession>A0AAW0D4K4</accession>
<dbReference type="Proteomes" id="UP001383192">
    <property type="component" value="Unassembled WGS sequence"/>
</dbReference>
<dbReference type="Pfam" id="PF00646">
    <property type="entry name" value="F-box"/>
    <property type="match status" value="1"/>
</dbReference>
<dbReference type="AlphaFoldDB" id="A0AAW0D4K4"/>
<gene>
    <name evidence="2" type="ORF">VNI00_007642</name>
</gene>
<name>A0AAW0D4K4_9AGAR</name>
<evidence type="ECO:0000313" key="3">
    <source>
        <dbReference type="Proteomes" id="UP001383192"/>
    </source>
</evidence>
<evidence type="ECO:0000259" key="1">
    <source>
        <dbReference type="PROSITE" id="PS50181"/>
    </source>
</evidence>
<protein>
    <recommendedName>
        <fullName evidence="1">F-box domain-containing protein</fullName>
    </recommendedName>
</protein>
<dbReference type="InterPro" id="IPR001810">
    <property type="entry name" value="F-box_dom"/>
</dbReference>
<dbReference type="InterPro" id="IPR036047">
    <property type="entry name" value="F-box-like_dom_sf"/>
</dbReference>